<dbReference type="AlphaFoldDB" id="A0A7J5Z401"/>
<evidence type="ECO:0000259" key="5">
    <source>
        <dbReference type="Pfam" id="PF07894"/>
    </source>
</evidence>
<name>A0A7J5Z401_DISMA</name>
<dbReference type="GO" id="GO:1902808">
    <property type="term" value="P:positive regulation of cell cycle G1/S phase transition"/>
    <property type="evidence" value="ECO:0007669"/>
    <property type="project" value="TreeGrafter"/>
</dbReference>
<evidence type="ECO:0000313" key="6">
    <source>
        <dbReference type="EMBL" id="KAF3855861.1"/>
    </source>
</evidence>
<proteinExistence type="inferred from homology"/>
<dbReference type="InterPro" id="IPR012461">
    <property type="entry name" value="SACK1"/>
</dbReference>
<sequence>MEEKGEQIVAMSQCLEDSPLRLGTKLTGGDELKLQELYNERHRLALEELLSGGIDNFLEFLRKERIPNFLSDDEMQRIRSAAVPPPRCVSFLGEEQGPELSSSLDCSSVTYFPEVSDVEPPVLELGWPGFTAGSYRGVTRAVAHFQPSYGESIYSCKEAARRMIQSAREVIAIVTDSLTDLDIFKDLQEACTLRKVPVYILLDQSCAPAFLKMCRNVNVRLDDLRQMKVRTITGTTYYMRSGARITGEVHERFMLIDGNRVATGSYRYNWTDGKLNSSNLIELSGQVTEKFDEEFRILYAQSQPVNTRGPPSVQNSGIFEHLLIKNLGASSPHLARERPLESARLTSTPSRRALNLSVQPPCEASTPDNHKSNPVTDTSTLDEDWTEGPHTQEEILAGSTTQRLSADQLTEKEPASSITCHASTQTGLSVTDSDTQTDQQITPQTQAASPSSPRQSSAANGSLKHCFNQLKEERQHQYSNIRCKLEHMVTALSQRRELADVTNMTQGPGAHSQQREHKDSEQEPKTPDCLVKVRAWARGQEPDVCTSLSSGIFLEEGWWGKSCAKVSGGSSVLNKGFWFMQ</sequence>
<dbReference type="GO" id="GO:0007165">
    <property type="term" value="P:signal transduction"/>
    <property type="evidence" value="ECO:0007669"/>
    <property type="project" value="TreeGrafter"/>
</dbReference>
<protein>
    <recommendedName>
        <fullName evidence="5">Scaffolding anchor of CK1 domain-containing protein</fullName>
    </recommendedName>
</protein>
<keyword evidence="7" id="KW-1185">Reference proteome</keyword>
<feature type="domain" description="Scaffolding anchor of CK1" evidence="5">
    <location>
        <begin position="31"/>
        <end position="304"/>
    </location>
</feature>
<feature type="region of interest" description="Disordered" evidence="4">
    <location>
        <begin position="504"/>
        <end position="525"/>
    </location>
</feature>
<dbReference type="GO" id="GO:0032006">
    <property type="term" value="P:regulation of TOR signaling"/>
    <property type="evidence" value="ECO:0007669"/>
    <property type="project" value="TreeGrafter"/>
</dbReference>
<dbReference type="Gene3D" id="3.30.870.10">
    <property type="entry name" value="Endonuclease Chain A"/>
    <property type="match status" value="1"/>
</dbReference>
<dbReference type="InterPro" id="IPR050944">
    <property type="entry name" value="FAM83"/>
</dbReference>
<feature type="compositionally biased region" description="Polar residues" evidence="4">
    <location>
        <begin position="416"/>
        <end position="430"/>
    </location>
</feature>
<dbReference type="EMBL" id="JAAKFY010000006">
    <property type="protein sequence ID" value="KAF3855861.1"/>
    <property type="molecule type" value="Genomic_DNA"/>
</dbReference>
<feature type="region of interest" description="Disordered" evidence="4">
    <location>
        <begin position="332"/>
        <end position="461"/>
    </location>
</feature>
<evidence type="ECO:0000256" key="1">
    <source>
        <dbReference type="ARBA" id="ARBA00004496"/>
    </source>
</evidence>
<feature type="compositionally biased region" description="Low complexity" evidence="4">
    <location>
        <begin position="431"/>
        <end position="459"/>
    </location>
</feature>
<dbReference type="FunFam" id="3.30.870.10:FF:000004">
    <property type="entry name" value="protein FAM83H isoform X2"/>
    <property type="match status" value="1"/>
</dbReference>
<dbReference type="GO" id="GO:1902480">
    <property type="term" value="P:protein localization to mitotic spindle"/>
    <property type="evidence" value="ECO:0007669"/>
    <property type="project" value="TreeGrafter"/>
</dbReference>
<organism evidence="6 7">
    <name type="scientific">Dissostichus mawsoni</name>
    <name type="common">Antarctic cod</name>
    <dbReference type="NCBI Taxonomy" id="36200"/>
    <lineage>
        <taxon>Eukaryota</taxon>
        <taxon>Metazoa</taxon>
        <taxon>Chordata</taxon>
        <taxon>Craniata</taxon>
        <taxon>Vertebrata</taxon>
        <taxon>Euteleostomi</taxon>
        <taxon>Actinopterygii</taxon>
        <taxon>Neopterygii</taxon>
        <taxon>Teleostei</taxon>
        <taxon>Neoteleostei</taxon>
        <taxon>Acanthomorphata</taxon>
        <taxon>Eupercaria</taxon>
        <taxon>Perciformes</taxon>
        <taxon>Notothenioidei</taxon>
        <taxon>Nototheniidae</taxon>
        <taxon>Dissostichus</taxon>
    </lineage>
</organism>
<comment type="subcellular location">
    <subcellularLocation>
        <location evidence="1">Cytoplasm</location>
    </subcellularLocation>
</comment>
<feature type="compositionally biased region" description="Polar residues" evidence="4">
    <location>
        <begin position="398"/>
        <end position="408"/>
    </location>
</feature>
<gene>
    <name evidence="6" type="ORF">F7725_016584</name>
</gene>
<dbReference type="OrthoDB" id="9882762at2759"/>
<dbReference type="Proteomes" id="UP000518266">
    <property type="component" value="Unassembled WGS sequence"/>
</dbReference>
<dbReference type="PANTHER" id="PTHR16181">
    <property type="entry name" value="PROTEIN FAM83A-RELATED"/>
    <property type="match status" value="1"/>
</dbReference>
<dbReference type="GO" id="GO:0019901">
    <property type="term" value="F:protein kinase binding"/>
    <property type="evidence" value="ECO:0007669"/>
    <property type="project" value="TreeGrafter"/>
</dbReference>
<comment type="caution">
    <text evidence="6">The sequence shown here is derived from an EMBL/GenBank/DDBJ whole genome shotgun (WGS) entry which is preliminary data.</text>
</comment>
<dbReference type="PANTHER" id="PTHR16181:SF29">
    <property type="entry name" value="PROTEIN FAM83A-RELATED"/>
    <property type="match status" value="1"/>
</dbReference>
<dbReference type="GO" id="GO:0097431">
    <property type="term" value="C:mitotic spindle pole"/>
    <property type="evidence" value="ECO:0007669"/>
    <property type="project" value="TreeGrafter"/>
</dbReference>
<evidence type="ECO:0000313" key="7">
    <source>
        <dbReference type="Proteomes" id="UP000518266"/>
    </source>
</evidence>
<dbReference type="SUPFAM" id="SSF56024">
    <property type="entry name" value="Phospholipase D/nuclease"/>
    <property type="match status" value="1"/>
</dbReference>
<evidence type="ECO:0000256" key="3">
    <source>
        <dbReference type="ARBA" id="ARBA00022490"/>
    </source>
</evidence>
<accession>A0A7J5Z401</accession>
<dbReference type="GO" id="GO:0070372">
    <property type="term" value="P:regulation of ERK1 and ERK2 cascade"/>
    <property type="evidence" value="ECO:0007669"/>
    <property type="project" value="TreeGrafter"/>
</dbReference>
<reference evidence="6 7" key="1">
    <citation type="submission" date="2020-03" db="EMBL/GenBank/DDBJ databases">
        <title>Dissostichus mawsoni Genome sequencing and assembly.</title>
        <authorList>
            <person name="Park H."/>
        </authorList>
    </citation>
    <scope>NUCLEOTIDE SEQUENCE [LARGE SCALE GENOMIC DNA]</scope>
    <source>
        <strain evidence="6">DM0001</strain>
        <tissue evidence="6">Muscle</tissue>
    </source>
</reference>
<dbReference type="GO" id="GO:0005829">
    <property type="term" value="C:cytosol"/>
    <property type="evidence" value="ECO:0007669"/>
    <property type="project" value="TreeGrafter"/>
</dbReference>
<keyword evidence="3" id="KW-0963">Cytoplasm</keyword>
<comment type="similarity">
    <text evidence="2">Belongs to the FAM83 family.</text>
</comment>
<evidence type="ECO:0000256" key="2">
    <source>
        <dbReference type="ARBA" id="ARBA00006937"/>
    </source>
</evidence>
<evidence type="ECO:0000256" key="4">
    <source>
        <dbReference type="SAM" id="MobiDB-lite"/>
    </source>
</evidence>
<dbReference type="Pfam" id="PF07894">
    <property type="entry name" value="SACK1"/>
    <property type="match status" value="1"/>
</dbReference>
<feature type="compositionally biased region" description="Basic and acidic residues" evidence="4">
    <location>
        <begin position="513"/>
        <end position="525"/>
    </location>
</feature>